<proteinExistence type="predicted"/>
<gene>
    <name evidence="2" type="ORF">Sjap_004412</name>
</gene>
<feature type="transmembrane region" description="Helical" evidence="1">
    <location>
        <begin position="33"/>
        <end position="51"/>
    </location>
</feature>
<keyword evidence="1" id="KW-1133">Transmembrane helix</keyword>
<reference evidence="2 3" key="1">
    <citation type="submission" date="2024-01" db="EMBL/GenBank/DDBJ databases">
        <title>Genome assemblies of Stephania.</title>
        <authorList>
            <person name="Yang L."/>
        </authorList>
    </citation>
    <scope>NUCLEOTIDE SEQUENCE [LARGE SCALE GENOMIC DNA]</scope>
    <source>
        <strain evidence="2">QJT</strain>
        <tissue evidence="2">Leaf</tissue>
    </source>
</reference>
<dbReference type="EMBL" id="JBBNAE010000002">
    <property type="protein sequence ID" value="KAK9144509.1"/>
    <property type="molecule type" value="Genomic_DNA"/>
</dbReference>
<organism evidence="2 3">
    <name type="scientific">Stephania japonica</name>
    <dbReference type="NCBI Taxonomy" id="461633"/>
    <lineage>
        <taxon>Eukaryota</taxon>
        <taxon>Viridiplantae</taxon>
        <taxon>Streptophyta</taxon>
        <taxon>Embryophyta</taxon>
        <taxon>Tracheophyta</taxon>
        <taxon>Spermatophyta</taxon>
        <taxon>Magnoliopsida</taxon>
        <taxon>Ranunculales</taxon>
        <taxon>Menispermaceae</taxon>
        <taxon>Menispermoideae</taxon>
        <taxon>Cissampelideae</taxon>
        <taxon>Stephania</taxon>
    </lineage>
</organism>
<keyword evidence="1" id="KW-0472">Membrane</keyword>
<feature type="transmembrane region" description="Helical" evidence="1">
    <location>
        <begin position="63"/>
        <end position="84"/>
    </location>
</feature>
<evidence type="ECO:0000313" key="3">
    <source>
        <dbReference type="Proteomes" id="UP001417504"/>
    </source>
</evidence>
<keyword evidence="1" id="KW-0812">Transmembrane</keyword>
<evidence type="ECO:0000256" key="1">
    <source>
        <dbReference type="SAM" id="Phobius"/>
    </source>
</evidence>
<sequence>MASVLEQLGFLDWVSLESCWIPLRILRDSVAELLFVVQFLFLILCLFLWFSDVGAEKAPKNNSYLLAIAPVLFVSGYGFGVLPVDESALAPVDPDWGVGVQPEDPSLPPAREKKVEPSLSHWAVSGIVVIVIACFFFSALLLVGACLPRGCLIARVTRRVVSVDFEL</sequence>
<evidence type="ECO:0008006" key="4">
    <source>
        <dbReference type="Google" id="ProtNLM"/>
    </source>
</evidence>
<keyword evidence="3" id="KW-1185">Reference proteome</keyword>
<dbReference type="AlphaFoldDB" id="A0AAP0K377"/>
<protein>
    <recommendedName>
        <fullName evidence="4">Transmembrane protein</fullName>
    </recommendedName>
</protein>
<evidence type="ECO:0000313" key="2">
    <source>
        <dbReference type="EMBL" id="KAK9144509.1"/>
    </source>
</evidence>
<accession>A0AAP0K377</accession>
<comment type="caution">
    <text evidence="2">The sequence shown here is derived from an EMBL/GenBank/DDBJ whole genome shotgun (WGS) entry which is preliminary data.</text>
</comment>
<dbReference type="Proteomes" id="UP001417504">
    <property type="component" value="Unassembled WGS sequence"/>
</dbReference>
<feature type="transmembrane region" description="Helical" evidence="1">
    <location>
        <begin position="122"/>
        <end position="147"/>
    </location>
</feature>
<name>A0AAP0K377_9MAGN</name>